<dbReference type="AlphaFoldDB" id="A0A8J3BJD8"/>
<keyword evidence="2" id="KW-1185">Reference proteome</keyword>
<reference evidence="1" key="2">
    <citation type="submission" date="2020-09" db="EMBL/GenBank/DDBJ databases">
        <authorList>
            <person name="Sun Q."/>
            <person name="Ohkuma M."/>
        </authorList>
    </citation>
    <scope>NUCLEOTIDE SEQUENCE</scope>
    <source>
        <strain evidence="1">JCM 3091</strain>
    </source>
</reference>
<gene>
    <name evidence="1" type="ORF">GCM10010124_18800</name>
</gene>
<dbReference type="Proteomes" id="UP000662200">
    <property type="component" value="Unassembled WGS sequence"/>
</dbReference>
<organism evidence="1 2">
    <name type="scientific">Pilimelia terevasa</name>
    <dbReference type="NCBI Taxonomy" id="53372"/>
    <lineage>
        <taxon>Bacteria</taxon>
        <taxon>Bacillati</taxon>
        <taxon>Actinomycetota</taxon>
        <taxon>Actinomycetes</taxon>
        <taxon>Micromonosporales</taxon>
        <taxon>Micromonosporaceae</taxon>
        <taxon>Pilimelia</taxon>
    </lineage>
</organism>
<reference evidence="1" key="1">
    <citation type="journal article" date="2014" name="Int. J. Syst. Evol. Microbiol.">
        <title>Complete genome sequence of Corynebacterium casei LMG S-19264T (=DSM 44701T), isolated from a smear-ripened cheese.</title>
        <authorList>
            <consortium name="US DOE Joint Genome Institute (JGI-PGF)"/>
            <person name="Walter F."/>
            <person name="Albersmeier A."/>
            <person name="Kalinowski J."/>
            <person name="Ruckert C."/>
        </authorList>
    </citation>
    <scope>NUCLEOTIDE SEQUENCE</scope>
    <source>
        <strain evidence="1">JCM 3091</strain>
    </source>
</reference>
<comment type="caution">
    <text evidence="1">The sequence shown here is derived from an EMBL/GenBank/DDBJ whole genome shotgun (WGS) entry which is preliminary data.</text>
</comment>
<protein>
    <submittedName>
        <fullName evidence="1">Uncharacterized protein</fullName>
    </submittedName>
</protein>
<accession>A0A8J3BJD8</accession>
<evidence type="ECO:0000313" key="1">
    <source>
        <dbReference type="EMBL" id="GGK26410.1"/>
    </source>
</evidence>
<proteinExistence type="predicted"/>
<name>A0A8J3BJD8_9ACTN</name>
<dbReference type="EMBL" id="BMQC01000005">
    <property type="protein sequence ID" value="GGK26410.1"/>
    <property type="molecule type" value="Genomic_DNA"/>
</dbReference>
<evidence type="ECO:0000313" key="2">
    <source>
        <dbReference type="Proteomes" id="UP000662200"/>
    </source>
</evidence>
<sequence>MRSTDIDLDAHAGKFTQFAVSLPPTIASQGIEALRGRTLKVTAVWASDLVDTYQVRGEIAGNAGLVLHGHDEFVRGLASAEGQLLIGSLPVGALTHMLLFSEDAKILIAWMVIEGNVPRAESTS</sequence>